<organism evidence="1 2">
    <name type="scientific">Deinococcus humi</name>
    <dbReference type="NCBI Taxonomy" id="662880"/>
    <lineage>
        <taxon>Bacteria</taxon>
        <taxon>Thermotogati</taxon>
        <taxon>Deinococcota</taxon>
        <taxon>Deinococci</taxon>
        <taxon>Deinococcales</taxon>
        <taxon>Deinococcaceae</taxon>
        <taxon>Deinococcus</taxon>
    </lineage>
</organism>
<comment type="caution">
    <text evidence="1">The sequence shown here is derived from an EMBL/GenBank/DDBJ whole genome shotgun (WGS) entry which is preliminary data.</text>
</comment>
<proteinExistence type="predicted"/>
<protein>
    <submittedName>
        <fullName evidence="1">Uncharacterized protein</fullName>
    </submittedName>
</protein>
<dbReference type="EMBL" id="JACHFL010000003">
    <property type="protein sequence ID" value="MBB5362486.1"/>
    <property type="molecule type" value="Genomic_DNA"/>
</dbReference>
<gene>
    <name evidence="1" type="ORF">HNQ08_001581</name>
</gene>
<dbReference type="Proteomes" id="UP000552709">
    <property type="component" value="Unassembled WGS sequence"/>
</dbReference>
<accession>A0A7W8JVC5</accession>
<keyword evidence="2" id="KW-1185">Reference proteome</keyword>
<dbReference type="AlphaFoldDB" id="A0A7W8JVC5"/>
<dbReference type="RefSeq" id="WP_184129449.1">
    <property type="nucleotide sequence ID" value="NZ_JACHFL010000003.1"/>
</dbReference>
<name>A0A7W8JVC5_9DEIO</name>
<evidence type="ECO:0000313" key="1">
    <source>
        <dbReference type="EMBL" id="MBB5362486.1"/>
    </source>
</evidence>
<evidence type="ECO:0000313" key="2">
    <source>
        <dbReference type="Proteomes" id="UP000552709"/>
    </source>
</evidence>
<reference evidence="1 2" key="1">
    <citation type="submission" date="2020-08" db="EMBL/GenBank/DDBJ databases">
        <title>Genomic Encyclopedia of Type Strains, Phase IV (KMG-IV): sequencing the most valuable type-strain genomes for metagenomic binning, comparative biology and taxonomic classification.</title>
        <authorList>
            <person name="Goeker M."/>
        </authorList>
    </citation>
    <scope>NUCLEOTIDE SEQUENCE [LARGE SCALE GENOMIC DNA]</scope>
    <source>
        <strain evidence="1 2">DSM 27939</strain>
    </source>
</reference>
<sequence>MPLPRAAVLKGQPDALANSLGAKIPAELKYKSLDLVEVNNGIYDKFVLTSAKVWYAGVWIDGPEDVILA</sequence>